<protein>
    <submittedName>
        <fullName evidence="3">PH-domain-containing protein</fullName>
    </submittedName>
</protein>
<reference evidence="3" key="1">
    <citation type="journal article" date="2016" name="Proc. Natl. Acad. Sci. U.S.A.">
        <title>Lipid metabolic changes in an early divergent fungus govern the establishment of a mutualistic symbiosis with endobacteria.</title>
        <authorList>
            <person name="Lastovetsky O.A."/>
            <person name="Gaspar M.L."/>
            <person name="Mondo S.J."/>
            <person name="LaButti K.M."/>
            <person name="Sandor L."/>
            <person name="Grigoriev I.V."/>
            <person name="Henry S.A."/>
            <person name="Pawlowska T.E."/>
        </authorList>
    </citation>
    <scope>NUCLEOTIDE SEQUENCE [LARGE SCALE GENOMIC DNA]</scope>
    <source>
        <strain evidence="3">ATCC 52814</strain>
    </source>
</reference>
<feature type="domain" description="PH" evidence="2">
    <location>
        <begin position="130"/>
        <end position="236"/>
    </location>
</feature>
<dbReference type="Pfam" id="PF00169">
    <property type="entry name" value="PH"/>
    <property type="match status" value="1"/>
</dbReference>
<proteinExistence type="predicted"/>
<dbReference type="InterPro" id="IPR011993">
    <property type="entry name" value="PH-like_dom_sf"/>
</dbReference>
<dbReference type="Proteomes" id="UP000242414">
    <property type="component" value="Unassembled WGS sequence"/>
</dbReference>
<dbReference type="InterPro" id="IPR001849">
    <property type="entry name" value="PH_domain"/>
</dbReference>
<dbReference type="VEuPathDB" id="FungiDB:BCV72DRAFT_302969"/>
<gene>
    <name evidence="3" type="ORF">BCV72DRAFT_302969</name>
</gene>
<dbReference type="Gene3D" id="2.30.29.30">
    <property type="entry name" value="Pleckstrin-homology domain (PH domain)/Phosphotyrosine-binding domain (PTB)"/>
    <property type="match status" value="1"/>
</dbReference>
<dbReference type="SMART" id="SM00233">
    <property type="entry name" value="PH"/>
    <property type="match status" value="1"/>
</dbReference>
<dbReference type="CDD" id="cd00821">
    <property type="entry name" value="PH"/>
    <property type="match status" value="1"/>
</dbReference>
<feature type="region of interest" description="Disordered" evidence="1">
    <location>
        <begin position="265"/>
        <end position="287"/>
    </location>
</feature>
<evidence type="ECO:0000256" key="1">
    <source>
        <dbReference type="SAM" id="MobiDB-lite"/>
    </source>
</evidence>
<accession>A0A1X0RB04</accession>
<evidence type="ECO:0000313" key="3">
    <source>
        <dbReference type="EMBL" id="ORE09219.1"/>
    </source>
</evidence>
<dbReference type="PANTHER" id="PTHR12752">
    <property type="entry name" value="PHOSPHOINOSITOL 3-PHOSPHATE-BINDING PROTEIN"/>
    <property type="match status" value="1"/>
</dbReference>
<evidence type="ECO:0000259" key="2">
    <source>
        <dbReference type="PROSITE" id="PS50003"/>
    </source>
</evidence>
<dbReference type="PROSITE" id="PS50003">
    <property type="entry name" value="PH_DOMAIN"/>
    <property type="match status" value="1"/>
</dbReference>
<dbReference type="PANTHER" id="PTHR12752:SF9">
    <property type="entry name" value="KRAMER, ISOFORM I"/>
    <property type="match status" value="1"/>
</dbReference>
<dbReference type="OrthoDB" id="73680at2759"/>
<dbReference type="EMBL" id="KV921878">
    <property type="protein sequence ID" value="ORE09219.1"/>
    <property type="molecule type" value="Genomic_DNA"/>
</dbReference>
<dbReference type="AlphaFoldDB" id="A0A1X0RB04"/>
<feature type="region of interest" description="Disordered" evidence="1">
    <location>
        <begin position="324"/>
        <end position="343"/>
    </location>
</feature>
<dbReference type="SUPFAM" id="SSF50729">
    <property type="entry name" value="PH domain-like"/>
    <property type="match status" value="1"/>
</dbReference>
<name>A0A1X0RB04_RHIZD</name>
<feature type="compositionally biased region" description="Basic and acidic residues" evidence="1">
    <location>
        <begin position="325"/>
        <end position="334"/>
    </location>
</feature>
<organism evidence="3">
    <name type="scientific">Rhizopus microsporus var. microsporus</name>
    <dbReference type="NCBI Taxonomy" id="86635"/>
    <lineage>
        <taxon>Eukaryota</taxon>
        <taxon>Fungi</taxon>
        <taxon>Fungi incertae sedis</taxon>
        <taxon>Mucoromycota</taxon>
        <taxon>Mucoromycotina</taxon>
        <taxon>Mucoromycetes</taxon>
        <taxon>Mucorales</taxon>
        <taxon>Mucorineae</taxon>
        <taxon>Rhizopodaceae</taxon>
        <taxon>Rhizopus</taxon>
    </lineage>
</organism>
<sequence length="436" mass="49953">MKAIINQQIALVINNPVCYGLLVESYDCYLYKMPMQYEADYRSNLIAQLRTLRDVLDIMLLLPAINILSYLDREAGSVKKRRVVGAKRRRTPEDAAAATPKGTMQLVITTMAKSIVPSVKNNVKRDPPTTVHLKGWLYKQKHGKSKAFHKRYFILYGEELRYYKNQNDTTALAIISLDHYTLIPEPLLPKQKQPKSLIFCLQSNDESKYDWPDYFLQADSEEEKQIWVDCLQKLATCSSTSVLDKWLQRLDMPITASKIYQESNNSVPTLSQKTKNSNNDDDDDYDEKSSIASSILLTPPNHFYSRSFLKSYKSCESLRAFKQMQESHSKRRPSDISCTKSDSSSKRLFPYKLFSWSSRSARSSSSITSMPSYDEYDDNTSLHGPSSSIITTTTTITTIPNHNDSHTHTQKALETHIIHPSEYNQDSETIKADIRY</sequence>